<evidence type="ECO:0000313" key="2">
    <source>
        <dbReference type="Proteomes" id="UP001054945"/>
    </source>
</evidence>
<sequence>MRHFDLCPDAGPETHLGPSLRLIGCRIEKDCVSSDKWNPFPVADRGKRKPRVVCDGRMERVLLSEFCYPYHLFEHNKFFELSPMTPFAKFVACVACHLSIIKFSKCVVNLKKKKQNDHVVKEKKRKKKCEVDFRAP</sequence>
<comment type="caution">
    <text evidence="1">The sequence shown here is derived from an EMBL/GenBank/DDBJ whole genome shotgun (WGS) entry which is preliminary data.</text>
</comment>
<reference evidence="1 2" key="1">
    <citation type="submission" date="2021-06" db="EMBL/GenBank/DDBJ databases">
        <title>Caerostris extrusa draft genome.</title>
        <authorList>
            <person name="Kono N."/>
            <person name="Arakawa K."/>
        </authorList>
    </citation>
    <scope>NUCLEOTIDE SEQUENCE [LARGE SCALE GENOMIC DNA]</scope>
</reference>
<gene>
    <name evidence="1" type="ORF">CEXT_364771</name>
</gene>
<accession>A0AAV4X9Q2</accession>
<dbReference type="EMBL" id="BPLR01017405">
    <property type="protein sequence ID" value="GIY91352.1"/>
    <property type="molecule type" value="Genomic_DNA"/>
</dbReference>
<evidence type="ECO:0000313" key="1">
    <source>
        <dbReference type="EMBL" id="GIY91352.1"/>
    </source>
</evidence>
<dbReference type="Proteomes" id="UP001054945">
    <property type="component" value="Unassembled WGS sequence"/>
</dbReference>
<protein>
    <submittedName>
        <fullName evidence="1">Uncharacterized protein</fullName>
    </submittedName>
</protein>
<proteinExistence type="predicted"/>
<keyword evidence="2" id="KW-1185">Reference proteome</keyword>
<organism evidence="1 2">
    <name type="scientific">Caerostris extrusa</name>
    <name type="common">Bark spider</name>
    <name type="synonym">Caerostris bankana</name>
    <dbReference type="NCBI Taxonomy" id="172846"/>
    <lineage>
        <taxon>Eukaryota</taxon>
        <taxon>Metazoa</taxon>
        <taxon>Ecdysozoa</taxon>
        <taxon>Arthropoda</taxon>
        <taxon>Chelicerata</taxon>
        <taxon>Arachnida</taxon>
        <taxon>Araneae</taxon>
        <taxon>Araneomorphae</taxon>
        <taxon>Entelegynae</taxon>
        <taxon>Araneoidea</taxon>
        <taxon>Araneidae</taxon>
        <taxon>Caerostris</taxon>
    </lineage>
</organism>
<name>A0AAV4X9Q2_CAEEX</name>
<dbReference type="AlphaFoldDB" id="A0AAV4X9Q2"/>